<name>A0A392UTS2_9FABA</name>
<sequence length="17" mass="1913">MMFWINGCGILILSVDT</sequence>
<comment type="caution">
    <text evidence="1">The sequence shown here is derived from an EMBL/GenBank/DDBJ whole genome shotgun (WGS) entry which is preliminary data.</text>
</comment>
<reference evidence="1 2" key="1">
    <citation type="journal article" date="2018" name="Front. Plant Sci.">
        <title>Red Clover (Trifolium pratense) and Zigzag Clover (T. medium) - A Picture of Genomic Similarities and Differences.</title>
        <authorList>
            <person name="Dluhosova J."/>
            <person name="Istvanek J."/>
            <person name="Nedelnik J."/>
            <person name="Repkova J."/>
        </authorList>
    </citation>
    <scope>NUCLEOTIDE SEQUENCE [LARGE SCALE GENOMIC DNA]</scope>
    <source>
        <strain evidence="2">cv. 10/8</strain>
        <tissue evidence="1">Leaf</tissue>
    </source>
</reference>
<dbReference type="AlphaFoldDB" id="A0A392UTS2"/>
<keyword evidence="2" id="KW-1185">Reference proteome</keyword>
<protein>
    <submittedName>
        <fullName evidence="1">Uncharacterized protein</fullName>
    </submittedName>
</protein>
<accession>A0A392UTS2</accession>
<dbReference type="EMBL" id="LXQA010973472">
    <property type="protein sequence ID" value="MCI79428.1"/>
    <property type="molecule type" value="Genomic_DNA"/>
</dbReference>
<evidence type="ECO:0000313" key="2">
    <source>
        <dbReference type="Proteomes" id="UP000265520"/>
    </source>
</evidence>
<dbReference type="Proteomes" id="UP000265520">
    <property type="component" value="Unassembled WGS sequence"/>
</dbReference>
<organism evidence="1 2">
    <name type="scientific">Trifolium medium</name>
    <dbReference type="NCBI Taxonomy" id="97028"/>
    <lineage>
        <taxon>Eukaryota</taxon>
        <taxon>Viridiplantae</taxon>
        <taxon>Streptophyta</taxon>
        <taxon>Embryophyta</taxon>
        <taxon>Tracheophyta</taxon>
        <taxon>Spermatophyta</taxon>
        <taxon>Magnoliopsida</taxon>
        <taxon>eudicotyledons</taxon>
        <taxon>Gunneridae</taxon>
        <taxon>Pentapetalae</taxon>
        <taxon>rosids</taxon>
        <taxon>fabids</taxon>
        <taxon>Fabales</taxon>
        <taxon>Fabaceae</taxon>
        <taxon>Papilionoideae</taxon>
        <taxon>50 kb inversion clade</taxon>
        <taxon>NPAAA clade</taxon>
        <taxon>Hologalegina</taxon>
        <taxon>IRL clade</taxon>
        <taxon>Trifolieae</taxon>
        <taxon>Trifolium</taxon>
    </lineage>
</organism>
<evidence type="ECO:0000313" key="1">
    <source>
        <dbReference type="EMBL" id="MCI79428.1"/>
    </source>
</evidence>
<proteinExistence type="predicted"/>